<comment type="function">
    <text evidence="5">Modulates RecA activity.</text>
</comment>
<evidence type="ECO:0000256" key="5">
    <source>
        <dbReference type="HAMAP-Rule" id="MF_01114"/>
    </source>
</evidence>
<dbReference type="Pfam" id="PF02631">
    <property type="entry name" value="RecX_HTH2"/>
    <property type="match status" value="1"/>
</dbReference>
<keyword evidence="4 5" id="KW-0963">Cytoplasm</keyword>
<comment type="caution">
    <text evidence="7">The sequence shown here is derived from an EMBL/GenBank/DDBJ whole genome shotgun (WGS) entry which is preliminary data.</text>
</comment>
<feature type="domain" description="RecX second three-helical" evidence="6">
    <location>
        <begin position="73"/>
        <end position="113"/>
    </location>
</feature>
<comment type="subcellular location">
    <subcellularLocation>
        <location evidence="1 5">Cytoplasm</location>
    </subcellularLocation>
</comment>
<dbReference type="HAMAP" id="MF_01114">
    <property type="entry name" value="RecX"/>
    <property type="match status" value="1"/>
</dbReference>
<reference evidence="7" key="1">
    <citation type="submission" date="2020-12" db="EMBL/GenBank/DDBJ databases">
        <title>Oil enriched cultivation method for isolating marine PHA-producing bacteria.</title>
        <authorList>
            <person name="Zheng W."/>
            <person name="Yu S."/>
            <person name="Huang Y."/>
        </authorList>
    </citation>
    <scope>NUCLEOTIDE SEQUENCE</scope>
    <source>
        <strain evidence="7">SY-2-12</strain>
    </source>
</reference>
<dbReference type="AlphaFoldDB" id="A0A939EDM5"/>
<evidence type="ECO:0000256" key="3">
    <source>
        <dbReference type="ARBA" id="ARBA00018111"/>
    </source>
</evidence>
<gene>
    <name evidence="5" type="primary">recX</name>
    <name evidence="7" type="ORF">JF539_09790</name>
</gene>
<dbReference type="InterPro" id="IPR053924">
    <property type="entry name" value="RecX_HTH_2nd"/>
</dbReference>
<evidence type="ECO:0000256" key="1">
    <source>
        <dbReference type="ARBA" id="ARBA00004496"/>
    </source>
</evidence>
<dbReference type="EMBL" id="JAEKJZ010000001">
    <property type="protein sequence ID" value="MBN9670627.1"/>
    <property type="molecule type" value="Genomic_DNA"/>
</dbReference>
<dbReference type="RefSeq" id="WP_207140098.1">
    <property type="nucleotide sequence ID" value="NZ_JAEKJZ010000001.1"/>
</dbReference>
<dbReference type="Gene3D" id="1.10.10.10">
    <property type="entry name" value="Winged helix-like DNA-binding domain superfamily/Winged helix DNA-binding domain"/>
    <property type="match status" value="1"/>
</dbReference>
<proteinExistence type="inferred from homology"/>
<dbReference type="InterPro" id="IPR036388">
    <property type="entry name" value="WH-like_DNA-bd_sf"/>
</dbReference>
<protein>
    <recommendedName>
        <fullName evidence="3 5">Regulatory protein RecX</fullName>
    </recommendedName>
</protein>
<evidence type="ECO:0000259" key="6">
    <source>
        <dbReference type="Pfam" id="PF02631"/>
    </source>
</evidence>
<dbReference type="GO" id="GO:0005737">
    <property type="term" value="C:cytoplasm"/>
    <property type="evidence" value="ECO:0007669"/>
    <property type="project" value="UniProtKB-SubCell"/>
</dbReference>
<evidence type="ECO:0000313" key="8">
    <source>
        <dbReference type="Proteomes" id="UP000664096"/>
    </source>
</evidence>
<name>A0A939EDM5_9HYPH</name>
<comment type="similarity">
    <text evidence="2 5">Belongs to the RecX family.</text>
</comment>
<sequence>MRDKPRYKLPTEDRLTRAAVHYLERYPSSEVNLRKVLERKVLKACLSLDEDLETYSDLVRTVVEKCVRAGLVNDRSFAETKTASLRRRGASSRKIEAKLAAKGVDRETIRSVLDQDAQTDDDAAKAFARRKRLGPYRKATEREDRRDKDLAAMCRAGFSFELARRVVDGEIDTEADASGDAPAGVSAK</sequence>
<dbReference type="PANTHER" id="PTHR33602:SF1">
    <property type="entry name" value="REGULATORY PROTEIN RECX FAMILY PROTEIN"/>
    <property type="match status" value="1"/>
</dbReference>
<accession>A0A939EDM5</accession>
<evidence type="ECO:0000256" key="2">
    <source>
        <dbReference type="ARBA" id="ARBA00009695"/>
    </source>
</evidence>
<organism evidence="7 8">
    <name type="scientific">Roseibium aggregatum</name>
    <dbReference type="NCBI Taxonomy" id="187304"/>
    <lineage>
        <taxon>Bacteria</taxon>
        <taxon>Pseudomonadati</taxon>
        <taxon>Pseudomonadota</taxon>
        <taxon>Alphaproteobacteria</taxon>
        <taxon>Hyphomicrobiales</taxon>
        <taxon>Stappiaceae</taxon>
        <taxon>Roseibium</taxon>
    </lineage>
</organism>
<dbReference type="Proteomes" id="UP000664096">
    <property type="component" value="Unassembled WGS sequence"/>
</dbReference>
<dbReference type="InterPro" id="IPR003783">
    <property type="entry name" value="Regulatory_RecX"/>
</dbReference>
<dbReference type="GO" id="GO:0006282">
    <property type="term" value="P:regulation of DNA repair"/>
    <property type="evidence" value="ECO:0007669"/>
    <property type="project" value="UniProtKB-UniRule"/>
</dbReference>
<evidence type="ECO:0000256" key="4">
    <source>
        <dbReference type="ARBA" id="ARBA00022490"/>
    </source>
</evidence>
<evidence type="ECO:0000313" key="7">
    <source>
        <dbReference type="EMBL" id="MBN9670627.1"/>
    </source>
</evidence>
<dbReference type="PANTHER" id="PTHR33602">
    <property type="entry name" value="REGULATORY PROTEIN RECX FAMILY PROTEIN"/>
    <property type="match status" value="1"/>
</dbReference>